<evidence type="ECO:0000256" key="1">
    <source>
        <dbReference type="PROSITE-ProRule" id="PRU00042"/>
    </source>
</evidence>
<gene>
    <name evidence="5" type="ORF">PHSY_003910</name>
</gene>
<feature type="compositionally biased region" description="Polar residues" evidence="3">
    <location>
        <begin position="326"/>
        <end position="335"/>
    </location>
</feature>
<dbReference type="OrthoDB" id="2556441at2759"/>
<keyword evidence="2" id="KW-0175">Coiled coil</keyword>
<reference evidence="6" key="1">
    <citation type="journal article" date="2013" name="Genome Announc.">
        <title>Draft genome sequence of the basidiomycetous yeast-like fungus Pseudozyma hubeiensis SY62, which produces an abundant amount of the biosurfactant mannosylerythritol lipids.</title>
        <authorList>
            <person name="Konishi M."/>
            <person name="Hatada Y."/>
            <person name="Horiuchi J."/>
        </authorList>
    </citation>
    <scope>NUCLEOTIDE SEQUENCE [LARGE SCALE GENOMIC DNA]</scope>
    <source>
        <strain evidence="6">SY62</strain>
    </source>
</reference>
<dbReference type="RefSeq" id="XP_012189917.1">
    <property type="nucleotide sequence ID" value="XM_012334527.1"/>
</dbReference>
<feature type="compositionally biased region" description="Basic residues" evidence="3">
    <location>
        <begin position="397"/>
        <end position="407"/>
    </location>
</feature>
<dbReference type="Proteomes" id="UP000014071">
    <property type="component" value="Unassembled WGS sequence"/>
</dbReference>
<dbReference type="eggNOG" id="ENOG502RDSK">
    <property type="taxonomic scope" value="Eukaryota"/>
</dbReference>
<protein>
    <recommendedName>
        <fullName evidence="4">C2H2-type domain-containing protein</fullName>
    </recommendedName>
</protein>
<accession>R9PE40</accession>
<keyword evidence="1" id="KW-0479">Metal-binding</keyword>
<dbReference type="HOGENOM" id="CLU_497069_0_0_1"/>
<evidence type="ECO:0000256" key="3">
    <source>
        <dbReference type="SAM" id="MobiDB-lite"/>
    </source>
</evidence>
<keyword evidence="6" id="KW-1185">Reference proteome</keyword>
<organism evidence="5 6">
    <name type="scientific">Pseudozyma hubeiensis (strain SY62)</name>
    <name type="common">Yeast</name>
    <dbReference type="NCBI Taxonomy" id="1305764"/>
    <lineage>
        <taxon>Eukaryota</taxon>
        <taxon>Fungi</taxon>
        <taxon>Dikarya</taxon>
        <taxon>Basidiomycota</taxon>
        <taxon>Ustilaginomycotina</taxon>
        <taxon>Ustilaginomycetes</taxon>
        <taxon>Ustilaginales</taxon>
        <taxon>Ustilaginaceae</taxon>
        <taxon>Pseudozyma</taxon>
    </lineage>
</organism>
<dbReference type="GeneID" id="24109196"/>
<evidence type="ECO:0000313" key="6">
    <source>
        <dbReference type="Proteomes" id="UP000014071"/>
    </source>
</evidence>
<feature type="domain" description="C2H2-type" evidence="4">
    <location>
        <begin position="411"/>
        <end position="440"/>
    </location>
</feature>
<dbReference type="Gene3D" id="3.30.160.60">
    <property type="entry name" value="Classic Zinc Finger"/>
    <property type="match status" value="1"/>
</dbReference>
<dbReference type="GO" id="GO:0008270">
    <property type="term" value="F:zinc ion binding"/>
    <property type="evidence" value="ECO:0007669"/>
    <property type="project" value="UniProtKB-KW"/>
</dbReference>
<evidence type="ECO:0000256" key="2">
    <source>
        <dbReference type="SAM" id="Coils"/>
    </source>
</evidence>
<sequence length="548" mass="59384">MLMNTFAGPFQIDGADVGSIYPMVDLDASATSRDEEVFSDNKTFDTVSPLTFELPAISSADDVKEGFYITDLGVPSVLPLQLSATFGDANSWSVVTVTDSGQEWQPTQSHMLKQENLSFCGSFGLSSTFPGDQSARANLFSPSTASEASLATNDDWFALLDLGDGVDFTFDEMPGGQSMQAPLNGLSFEVLPSPGQQVPLSSTCGNLQASNQYAAASSTVYEASVASPALSPYHMGLCPASQQSDGTGLYLDSAALAEVNSLAFPVVSTTSSPVTTTGMASDKDNTRKQSSIALYDTMSITSRKEAKWAPQQSRTAKNLAAKRMPSTFQHDSVSSDGDAIVVEPASQPFSSGMRGESPVNNVAVPLNDASHISGGPLGAVPKKKSTGREQGTAKPKPPPKRRSKSKAGPRLTCHQPGCGKTFSSQHNLNEHQQVHEYPRVQRYFCREDQCALEVKGFNFKRDRMRHYRQKHPWVAERLKEEAARQVQERRAALERKKAEMAAIRAAARERVAAVRKAQKIRFKLEKEANGNWSGTVDCEMQVIDGQRC</sequence>
<evidence type="ECO:0000313" key="5">
    <source>
        <dbReference type="EMBL" id="GAC96330.1"/>
    </source>
</evidence>
<dbReference type="PROSITE" id="PS00028">
    <property type="entry name" value="ZINC_FINGER_C2H2_1"/>
    <property type="match status" value="1"/>
</dbReference>
<dbReference type="AlphaFoldDB" id="R9PE40"/>
<dbReference type="SMART" id="SM00355">
    <property type="entry name" value="ZnF_C2H2"/>
    <property type="match status" value="2"/>
</dbReference>
<name>R9PE40_PSEHS</name>
<feature type="coiled-coil region" evidence="2">
    <location>
        <begin position="475"/>
        <end position="510"/>
    </location>
</feature>
<dbReference type="InterPro" id="IPR013087">
    <property type="entry name" value="Znf_C2H2_type"/>
</dbReference>
<keyword evidence="1" id="KW-0863">Zinc-finger</keyword>
<proteinExistence type="predicted"/>
<feature type="region of interest" description="Disordered" evidence="3">
    <location>
        <begin position="303"/>
        <end position="419"/>
    </location>
</feature>
<dbReference type="STRING" id="1305764.R9PE40"/>
<dbReference type="PROSITE" id="PS50157">
    <property type="entry name" value="ZINC_FINGER_C2H2_2"/>
    <property type="match status" value="1"/>
</dbReference>
<evidence type="ECO:0000259" key="4">
    <source>
        <dbReference type="PROSITE" id="PS50157"/>
    </source>
</evidence>
<dbReference type="EMBL" id="DF238801">
    <property type="protein sequence ID" value="GAC96330.1"/>
    <property type="molecule type" value="Genomic_DNA"/>
</dbReference>
<keyword evidence="1" id="KW-0862">Zinc</keyword>